<dbReference type="SUPFAM" id="SSF51621">
    <property type="entry name" value="Phosphoenolpyruvate/pyruvate domain"/>
    <property type="match status" value="1"/>
</dbReference>
<dbReference type="NCBIfam" id="NF004491">
    <property type="entry name" value="PRK05826.1"/>
    <property type="match status" value="1"/>
</dbReference>
<dbReference type="Gene3D" id="3.20.20.60">
    <property type="entry name" value="Phosphoenolpyruvate-binding domains"/>
    <property type="match status" value="1"/>
</dbReference>
<comment type="cofactor">
    <cofactor evidence="1">
        <name>K(+)</name>
        <dbReference type="ChEBI" id="CHEBI:29103"/>
    </cofactor>
</comment>
<dbReference type="SUPFAM" id="SSF52935">
    <property type="entry name" value="PK C-terminal domain-like"/>
    <property type="match status" value="1"/>
</dbReference>
<dbReference type="GO" id="GO:0004743">
    <property type="term" value="F:pyruvate kinase activity"/>
    <property type="evidence" value="ECO:0007669"/>
    <property type="project" value="UniProtKB-UniRule"/>
</dbReference>
<dbReference type="InterPro" id="IPR015806">
    <property type="entry name" value="Pyrv_Knase_insert_dom_sf"/>
</dbReference>
<organism evidence="17 18">
    <name type="scientific">Methylomarinovum caldicuralii</name>
    <dbReference type="NCBI Taxonomy" id="438856"/>
    <lineage>
        <taxon>Bacteria</taxon>
        <taxon>Pseudomonadati</taxon>
        <taxon>Pseudomonadota</taxon>
        <taxon>Gammaproteobacteria</taxon>
        <taxon>Methylococcales</taxon>
        <taxon>Methylothermaceae</taxon>
        <taxon>Methylomarinovum</taxon>
    </lineage>
</organism>
<evidence type="ECO:0000259" key="16">
    <source>
        <dbReference type="Pfam" id="PF02887"/>
    </source>
</evidence>
<dbReference type="PANTHER" id="PTHR11817">
    <property type="entry name" value="PYRUVATE KINASE"/>
    <property type="match status" value="1"/>
</dbReference>
<protein>
    <recommendedName>
        <fullName evidence="4 13">Pyruvate kinase</fullName>
        <ecNumber evidence="4 13">2.7.1.40</ecNumber>
    </recommendedName>
</protein>
<dbReference type="GO" id="GO:0000287">
    <property type="term" value="F:magnesium ion binding"/>
    <property type="evidence" value="ECO:0007669"/>
    <property type="project" value="UniProtKB-UniRule"/>
</dbReference>
<keyword evidence="9" id="KW-0067">ATP-binding</keyword>
<keyword evidence="12 17" id="KW-0670">Pyruvate</keyword>
<dbReference type="EC" id="2.7.1.40" evidence="4 13"/>
<evidence type="ECO:0000259" key="15">
    <source>
        <dbReference type="Pfam" id="PF00224"/>
    </source>
</evidence>
<evidence type="ECO:0000256" key="7">
    <source>
        <dbReference type="ARBA" id="ARBA00022741"/>
    </source>
</evidence>
<dbReference type="EMBL" id="AP024714">
    <property type="protein sequence ID" value="BCX82552.1"/>
    <property type="molecule type" value="Genomic_DNA"/>
</dbReference>
<name>A0AAU9CX35_9GAMM</name>
<evidence type="ECO:0000256" key="12">
    <source>
        <dbReference type="ARBA" id="ARBA00023317"/>
    </source>
</evidence>
<dbReference type="InterPro" id="IPR018209">
    <property type="entry name" value="Pyrv_Knase_AS"/>
</dbReference>
<evidence type="ECO:0000256" key="9">
    <source>
        <dbReference type="ARBA" id="ARBA00022840"/>
    </source>
</evidence>
<keyword evidence="11 14" id="KW-0324">Glycolysis</keyword>
<comment type="similarity">
    <text evidence="3 14">Belongs to the pyruvate kinase family.</text>
</comment>
<dbReference type="Gene3D" id="3.40.1380.20">
    <property type="entry name" value="Pyruvate kinase, C-terminal domain"/>
    <property type="match status" value="1"/>
</dbReference>
<keyword evidence="5 14" id="KW-0808">Transferase</keyword>
<keyword evidence="8 14" id="KW-0418">Kinase</keyword>
<dbReference type="FunFam" id="2.40.33.10:FF:000001">
    <property type="entry name" value="Pyruvate kinase"/>
    <property type="match status" value="1"/>
</dbReference>
<dbReference type="InterPro" id="IPR011037">
    <property type="entry name" value="Pyrv_Knase-like_insert_dom_sf"/>
</dbReference>
<keyword evidence="10 14" id="KW-0460">Magnesium</keyword>
<accession>A0AAU9CX35</accession>
<evidence type="ECO:0000256" key="13">
    <source>
        <dbReference type="NCBIfam" id="TIGR01064"/>
    </source>
</evidence>
<comment type="pathway">
    <text evidence="2 14">Carbohydrate degradation; glycolysis; pyruvate from D-glyceraldehyde 3-phosphate: step 5/5.</text>
</comment>
<dbReference type="InterPro" id="IPR015793">
    <property type="entry name" value="Pyrv_Knase_brl"/>
</dbReference>
<dbReference type="PROSITE" id="PS00110">
    <property type="entry name" value="PYRUVATE_KINASE"/>
    <property type="match status" value="1"/>
</dbReference>
<dbReference type="GO" id="GO:0030955">
    <property type="term" value="F:potassium ion binding"/>
    <property type="evidence" value="ECO:0007669"/>
    <property type="project" value="UniProtKB-UniRule"/>
</dbReference>
<dbReference type="NCBIfam" id="TIGR01064">
    <property type="entry name" value="pyruv_kin"/>
    <property type="match status" value="1"/>
</dbReference>
<dbReference type="GO" id="GO:0016301">
    <property type="term" value="F:kinase activity"/>
    <property type="evidence" value="ECO:0007669"/>
    <property type="project" value="UniProtKB-KW"/>
</dbReference>
<dbReference type="Gene3D" id="2.40.33.10">
    <property type="entry name" value="PK beta-barrel domain-like"/>
    <property type="match status" value="1"/>
</dbReference>
<proteinExistence type="inferred from homology"/>
<evidence type="ECO:0000256" key="14">
    <source>
        <dbReference type="RuleBase" id="RU000504"/>
    </source>
</evidence>
<dbReference type="InterPro" id="IPR001697">
    <property type="entry name" value="Pyr_Knase"/>
</dbReference>
<sequence>MAEIYVPRRTKIVATLGPASDSPEVLERLIDAGVDVFRLNFSHGTADDHRRRARLVREISESNRHYVGILADLQGPKIRIGRFKDGKVFLEEGARFALDADYPLDQGDETQVGLVYRDLPRDVRPGDVLLLDDGRVVLKVDKIVGNRVECIVVVGGALSDNKGINKQGGGLSAPALTEKDKEDIRTAVEIEADYLAVSFPRSAADIHLARRLLREAGGEAGIVAKIERAEAVQPGVMEEIIEASDVIMVARGDLGVEIGDARLPQVQKDLISKARDMDRVVITATQMMESMIESPLPTRAEVLDVANAVFDGTDAVMLSAETASGKYPVEAVKAMHRVCVEAEKSPRVRRSSHRMDRQFKRTDEAIAMASMYVANHFPVRAIAALTESGATPLWMSRIRSGIPIYALTRHLKTCRKVRLYRGVYPILFRCDTTEHAVQNKAALEELLYYRAVTEEDRVLITKGDLTGVSGGTNTLKIVKVRDALALTTAA</sequence>
<reference evidence="18" key="1">
    <citation type="journal article" date="2024" name="Int. J. Syst. Evol. Microbiol.">
        <title>Methylomarinovum tepidoasis sp. nov., a moderately thermophilic methanotroph of the family Methylothermaceae isolated from a deep-sea hydrothermal field.</title>
        <authorList>
            <person name="Hirayama H."/>
            <person name="Takaki Y."/>
            <person name="Abe M."/>
            <person name="Miyazaki M."/>
            <person name="Uematsu K."/>
            <person name="Matsui Y."/>
            <person name="Takai K."/>
        </authorList>
    </citation>
    <scope>NUCLEOTIDE SEQUENCE [LARGE SCALE GENOMIC DNA]</scope>
    <source>
        <strain evidence="18">IT-9</strain>
    </source>
</reference>
<keyword evidence="7" id="KW-0547">Nucleotide-binding</keyword>
<evidence type="ECO:0000256" key="8">
    <source>
        <dbReference type="ARBA" id="ARBA00022777"/>
    </source>
</evidence>
<dbReference type="InterPro" id="IPR040442">
    <property type="entry name" value="Pyrv_kinase-like_dom_sf"/>
</dbReference>
<evidence type="ECO:0000256" key="11">
    <source>
        <dbReference type="ARBA" id="ARBA00023152"/>
    </source>
</evidence>
<dbReference type="Pfam" id="PF02887">
    <property type="entry name" value="PK_C"/>
    <property type="match status" value="1"/>
</dbReference>
<dbReference type="InterPro" id="IPR015813">
    <property type="entry name" value="Pyrv/PenolPyrv_kinase-like_dom"/>
</dbReference>
<dbReference type="Pfam" id="PF00224">
    <property type="entry name" value="PK"/>
    <property type="match status" value="1"/>
</dbReference>
<dbReference type="InterPro" id="IPR015795">
    <property type="entry name" value="Pyrv_Knase_C"/>
</dbReference>
<evidence type="ECO:0000256" key="5">
    <source>
        <dbReference type="ARBA" id="ARBA00022679"/>
    </source>
</evidence>
<dbReference type="PRINTS" id="PR01050">
    <property type="entry name" value="PYRUVTKNASE"/>
</dbReference>
<evidence type="ECO:0000313" key="18">
    <source>
        <dbReference type="Proteomes" id="UP001321825"/>
    </source>
</evidence>
<keyword evidence="6" id="KW-0479">Metal-binding</keyword>
<evidence type="ECO:0000256" key="4">
    <source>
        <dbReference type="ARBA" id="ARBA00012142"/>
    </source>
</evidence>
<dbReference type="InterPro" id="IPR036918">
    <property type="entry name" value="Pyrv_Knase_C_sf"/>
</dbReference>
<dbReference type="Proteomes" id="UP001321825">
    <property type="component" value="Chromosome"/>
</dbReference>
<evidence type="ECO:0000256" key="10">
    <source>
        <dbReference type="ARBA" id="ARBA00022842"/>
    </source>
</evidence>
<feature type="domain" description="Pyruvate kinase C-terminal" evidence="16">
    <location>
        <begin position="364"/>
        <end position="478"/>
    </location>
</feature>
<comment type="catalytic activity">
    <reaction evidence="14">
        <text>pyruvate + ATP = phosphoenolpyruvate + ADP + H(+)</text>
        <dbReference type="Rhea" id="RHEA:18157"/>
        <dbReference type="ChEBI" id="CHEBI:15361"/>
        <dbReference type="ChEBI" id="CHEBI:15378"/>
        <dbReference type="ChEBI" id="CHEBI:30616"/>
        <dbReference type="ChEBI" id="CHEBI:58702"/>
        <dbReference type="ChEBI" id="CHEBI:456216"/>
        <dbReference type="EC" id="2.7.1.40"/>
    </reaction>
</comment>
<dbReference type="NCBIfam" id="NF004978">
    <property type="entry name" value="PRK06354.1"/>
    <property type="match status" value="1"/>
</dbReference>
<dbReference type="KEGG" id="mcau:MIT9_P2138"/>
<evidence type="ECO:0000256" key="1">
    <source>
        <dbReference type="ARBA" id="ARBA00001958"/>
    </source>
</evidence>
<dbReference type="AlphaFoldDB" id="A0AAU9CX35"/>
<evidence type="ECO:0000313" key="17">
    <source>
        <dbReference type="EMBL" id="BCX82552.1"/>
    </source>
</evidence>
<dbReference type="RefSeq" id="WP_317704949.1">
    <property type="nucleotide sequence ID" value="NZ_AP024714.1"/>
</dbReference>
<dbReference type="SUPFAM" id="SSF50800">
    <property type="entry name" value="PK beta-barrel domain-like"/>
    <property type="match status" value="1"/>
</dbReference>
<gene>
    <name evidence="17" type="ORF">MIT9_P2138</name>
</gene>
<evidence type="ECO:0000256" key="2">
    <source>
        <dbReference type="ARBA" id="ARBA00004997"/>
    </source>
</evidence>
<feature type="domain" description="Pyruvate kinase barrel" evidence="15">
    <location>
        <begin position="8"/>
        <end position="332"/>
    </location>
</feature>
<evidence type="ECO:0000256" key="6">
    <source>
        <dbReference type="ARBA" id="ARBA00022723"/>
    </source>
</evidence>
<keyword evidence="18" id="KW-1185">Reference proteome</keyword>
<dbReference type="GO" id="GO:0005524">
    <property type="term" value="F:ATP binding"/>
    <property type="evidence" value="ECO:0007669"/>
    <property type="project" value="UniProtKB-KW"/>
</dbReference>
<evidence type="ECO:0000256" key="3">
    <source>
        <dbReference type="ARBA" id="ARBA00008663"/>
    </source>
</evidence>